<comment type="caution">
    <text evidence="2">The sequence shown here is derived from an EMBL/GenBank/DDBJ whole genome shotgun (WGS) entry which is preliminary data.</text>
</comment>
<dbReference type="EMBL" id="CAJZBQ010000021">
    <property type="protein sequence ID" value="CAG9319007.1"/>
    <property type="molecule type" value="Genomic_DNA"/>
</dbReference>
<reference evidence="2" key="1">
    <citation type="submission" date="2021-09" db="EMBL/GenBank/DDBJ databases">
        <authorList>
            <consortium name="AG Swart"/>
            <person name="Singh M."/>
            <person name="Singh A."/>
            <person name="Seah K."/>
            <person name="Emmerich C."/>
        </authorList>
    </citation>
    <scope>NUCLEOTIDE SEQUENCE</scope>
    <source>
        <strain evidence="2">ATCC30299</strain>
    </source>
</reference>
<feature type="compositionally biased region" description="Acidic residues" evidence="1">
    <location>
        <begin position="48"/>
        <end position="57"/>
    </location>
</feature>
<dbReference type="Pfam" id="PF04979">
    <property type="entry name" value="IPP-2"/>
    <property type="match status" value="1"/>
</dbReference>
<dbReference type="GO" id="GO:0009966">
    <property type="term" value="P:regulation of signal transduction"/>
    <property type="evidence" value="ECO:0007669"/>
    <property type="project" value="InterPro"/>
</dbReference>
<evidence type="ECO:0008006" key="4">
    <source>
        <dbReference type="Google" id="ProtNLM"/>
    </source>
</evidence>
<dbReference type="AlphaFoldDB" id="A0AAU9J643"/>
<protein>
    <recommendedName>
        <fullName evidence="4">Protein phosphatase inhibitor 2</fullName>
    </recommendedName>
</protein>
<organism evidence="2 3">
    <name type="scientific">Blepharisma stoltei</name>
    <dbReference type="NCBI Taxonomy" id="1481888"/>
    <lineage>
        <taxon>Eukaryota</taxon>
        <taxon>Sar</taxon>
        <taxon>Alveolata</taxon>
        <taxon>Ciliophora</taxon>
        <taxon>Postciliodesmatophora</taxon>
        <taxon>Heterotrichea</taxon>
        <taxon>Heterotrichida</taxon>
        <taxon>Blepharismidae</taxon>
        <taxon>Blepharisma</taxon>
    </lineage>
</organism>
<dbReference type="PANTHER" id="PTHR12398">
    <property type="entry name" value="PROTEIN PHOSPHATASE INHIBITOR"/>
    <property type="match status" value="1"/>
</dbReference>
<evidence type="ECO:0000313" key="2">
    <source>
        <dbReference type="EMBL" id="CAG9319007.1"/>
    </source>
</evidence>
<gene>
    <name evidence="2" type="ORF">BSTOLATCC_MIC22359</name>
</gene>
<evidence type="ECO:0000313" key="3">
    <source>
        <dbReference type="Proteomes" id="UP001162131"/>
    </source>
</evidence>
<sequence length="121" mass="14891">MKKHKKVGNTEKKRIKWDETVIREHDKERGTRNKIDEPKTPFHYMDSEQSEEAEEQNIDLSDLASKLENHISKEEFKIKRREHYNEFKKMQEMRQKIHEEEEEEEKEDKEDKEEVEETKCD</sequence>
<proteinExistence type="predicted"/>
<accession>A0AAU9J643</accession>
<dbReference type="Proteomes" id="UP001162131">
    <property type="component" value="Unassembled WGS sequence"/>
</dbReference>
<feature type="compositionally biased region" description="Basic and acidic residues" evidence="1">
    <location>
        <begin position="28"/>
        <end position="40"/>
    </location>
</feature>
<evidence type="ECO:0000256" key="1">
    <source>
        <dbReference type="SAM" id="MobiDB-lite"/>
    </source>
</evidence>
<feature type="compositionally biased region" description="Acidic residues" evidence="1">
    <location>
        <begin position="100"/>
        <end position="121"/>
    </location>
</feature>
<dbReference type="InterPro" id="IPR007062">
    <property type="entry name" value="PPI-2"/>
</dbReference>
<feature type="region of interest" description="Disordered" evidence="1">
    <location>
        <begin position="28"/>
        <end position="57"/>
    </location>
</feature>
<feature type="region of interest" description="Disordered" evidence="1">
    <location>
        <begin position="89"/>
        <end position="121"/>
    </location>
</feature>
<keyword evidence="3" id="KW-1185">Reference proteome</keyword>
<dbReference type="PANTHER" id="PTHR12398:SF20">
    <property type="entry name" value="PROTEIN PHOSPHATASE 1 REGULATORY INHIBITOR SUBUNIT 2"/>
    <property type="match status" value="1"/>
</dbReference>
<feature type="compositionally biased region" description="Basic and acidic residues" evidence="1">
    <location>
        <begin position="89"/>
        <end position="99"/>
    </location>
</feature>
<dbReference type="GO" id="GO:0004864">
    <property type="term" value="F:protein phosphatase inhibitor activity"/>
    <property type="evidence" value="ECO:0007669"/>
    <property type="project" value="InterPro"/>
</dbReference>
<name>A0AAU9J643_9CILI</name>